<feature type="transmembrane region" description="Helical" evidence="1">
    <location>
        <begin position="89"/>
        <end position="110"/>
    </location>
</feature>
<dbReference type="InterPro" id="IPR036890">
    <property type="entry name" value="HATPase_C_sf"/>
</dbReference>
<keyword evidence="1" id="KW-0472">Membrane</keyword>
<evidence type="ECO:0000313" key="4">
    <source>
        <dbReference type="Proteomes" id="UP000286246"/>
    </source>
</evidence>
<dbReference type="Pfam" id="PF06580">
    <property type="entry name" value="His_kinase"/>
    <property type="match status" value="1"/>
</dbReference>
<evidence type="ECO:0000256" key="1">
    <source>
        <dbReference type="SAM" id="Phobius"/>
    </source>
</evidence>
<keyword evidence="1" id="KW-1133">Transmembrane helix</keyword>
<dbReference type="GO" id="GO:0016020">
    <property type="term" value="C:membrane"/>
    <property type="evidence" value="ECO:0007669"/>
    <property type="project" value="InterPro"/>
</dbReference>
<dbReference type="EMBL" id="RAPY01000004">
    <property type="protein sequence ID" value="RKE47069.1"/>
    <property type="molecule type" value="Genomic_DNA"/>
</dbReference>
<proteinExistence type="predicted"/>
<sequence>MKNSQVIIGYENSLFIDFVVDKKYRWIRHCLLIGVIVGIHFLPSKKAEVDPTSSLWRLFETLLSITILLSLFYINHYILIPAFVLRSRFLAYAGSLLVVYTLIFLVLMYLERQELRFIQKPDRSYLDWEDYLIIVILLTIFIAAVSSMKLFKVWIVNLIRFKEFENNTLTIQLEQLKSQINPHFLFNTLNNINFLIDENPKLASKVLLKLSDVLRNQLYLSKGDSIELGKEIAVLKNILFMEDIRRDKFVVDFTIDQQMEQLHVPPFLFIPFVENVVKHSAHQAMEGGQHVQIAFSIQAERICFTCVNPKKRKIQAAAYGGLGLSNIQKRLEILYPNSYNLQIDDFDDRYKVFLSIPMGT</sequence>
<keyword evidence="3" id="KW-0418">Kinase</keyword>
<accession>A0A420ARG4</accession>
<reference evidence="3 4" key="1">
    <citation type="submission" date="2018-09" db="EMBL/GenBank/DDBJ databases">
        <title>Genomic Encyclopedia of Type Strains, Phase III (KMG-III): the genomes of soil and plant-associated and newly described type strains.</title>
        <authorList>
            <person name="Whitman W."/>
        </authorList>
    </citation>
    <scope>NUCLEOTIDE SEQUENCE [LARGE SCALE GENOMIC DNA]</scope>
    <source>
        <strain evidence="3 4">CECT 7938</strain>
    </source>
</reference>
<dbReference type="OrthoDB" id="9792992at2"/>
<evidence type="ECO:0000313" key="3">
    <source>
        <dbReference type="EMBL" id="RKE47069.1"/>
    </source>
</evidence>
<dbReference type="Gene3D" id="3.30.565.10">
    <property type="entry name" value="Histidine kinase-like ATPase, C-terminal domain"/>
    <property type="match status" value="1"/>
</dbReference>
<dbReference type="AlphaFoldDB" id="A0A420ARG4"/>
<dbReference type="PANTHER" id="PTHR34220:SF7">
    <property type="entry name" value="SENSOR HISTIDINE KINASE YPDA"/>
    <property type="match status" value="1"/>
</dbReference>
<dbReference type="Proteomes" id="UP000286246">
    <property type="component" value="Unassembled WGS sequence"/>
</dbReference>
<comment type="caution">
    <text evidence="3">The sequence shown here is derived from an EMBL/GenBank/DDBJ whole genome shotgun (WGS) entry which is preliminary data.</text>
</comment>
<dbReference type="RefSeq" id="WP_120260893.1">
    <property type="nucleotide sequence ID" value="NZ_RAPY01000004.1"/>
</dbReference>
<dbReference type="InterPro" id="IPR050640">
    <property type="entry name" value="Bact_2-comp_sensor_kinase"/>
</dbReference>
<dbReference type="PANTHER" id="PTHR34220">
    <property type="entry name" value="SENSOR HISTIDINE KINASE YPDA"/>
    <property type="match status" value="1"/>
</dbReference>
<keyword evidence="4" id="KW-1185">Reference proteome</keyword>
<dbReference type="InterPro" id="IPR010559">
    <property type="entry name" value="Sig_transdc_His_kin_internal"/>
</dbReference>
<keyword evidence="3" id="KW-0808">Transferase</keyword>
<feature type="transmembrane region" description="Helical" evidence="1">
    <location>
        <begin position="131"/>
        <end position="151"/>
    </location>
</feature>
<evidence type="ECO:0000259" key="2">
    <source>
        <dbReference type="Pfam" id="PF06580"/>
    </source>
</evidence>
<feature type="domain" description="Signal transduction histidine kinase internal region" evidence="2">
    <location>
        <begin position="172"/>
        <end position="246"/>
    </location>
</feature>
<gene>
    <name evidence="3" type="ORF">DFQ12_4228</name>
</gene>
<feature type="transmembrane region" description="Helical" evidence="1">
    <location>
        <begin position="26"/>
        <end position="43"/>
    </location>
</feature>
<name>A0A420ARG4_SPHD1</name>
<organism evidence="3 4">
    <name type="scientific">Sphingobacterium detergens</name>
    <dbReference type="NCBI Taxonomy" id="1145106"/>
    <lineage>
        <taxon>Bacteria</taxon>
        <taxon>Pseudomonadati</taxon>
        <taxon>Bacteroidota</taxon>
        <taxon>Sphingobacteriia</taxon>
        <taxon>Sphingobacteriales</taxon>
        <taxon>Sphingobacteriaceae</taxon>
        <taxon>Sphingobacterium</taxon>
    </lineage>
</organism>
<feature type="transmembrane region" description="Helical" evidence="1">
    <location>
        <begin position="55"/>
        <end position="74"/>
    </location>
</feature>
<dbReference type="GO" id="GO:0000155">
    <property type="term" value="F:phosphorelay sensor kinase activity"/>
    <property type="evidence" value="ECO:0007669"/>
    <property type="project" value="InterPro"/>
</dbReference>
<protein>
    <submittedName>
        <fullName evidence="3">Histidine kinase</fullName>
    </submittedName>
</protein>
<keyword evidence="1" id="KW-0812">Transmembrane</keyword>